<dbReference type="PROSITE" id="PS51679">
    <property type="entry name" value="SAM_MT_C5"/>
    <property type="match status" value="1"/>
</dbReference>
<keyword evidence="4 5" id="KW-0949">S-adenosyl-L-methionine</keyword>
<evidence type="ECO:0000313" key="8">
    <source>
        <dbReference type="Proteomes" id="UP000799772"/>
    </source>
</evidence>
<comment type="caution">
    <text evidence="7">The sequence shown here is derived from an EMBL/GenBank/DDBJ whole genome shotgun (WGS) entry which is preliminary data.</text>
</comment>
<feature type="compositionally biased region" description="Acidic residues" evidence="6">
    <location>
        <begin position="754"/>
        <end position="766"/>
    </location>
</feature>
<evidence type="ECO:0000256" key="6">
    <source>
        <dbReference type="SAM" id="MobiDB-lite"/>
    </source>
</evidence>
<evidence type="ECO:0000256" key="4">
    <source>
        <dbReference type="ARBA" id="ARBA00022691"/>
    </source>
</evidence>
<dbReference type="EMBL" id="ML978127">
    <property type="protein sequence ID" value="KAF2098103.1"/>
    <property type="molecule type" value="Genomic_DNA"/>
</dbReference>
<evidence type="ECO:0000256" key="3">
    <source>
        <dbReference type="ARBA" id="ARBA00022679"/>
    </source>
</evidence>
<organism evidence="7 8">
    <name type="scientific">Rhizodiscina lignyota</name>
    <dbReference type="NCBI Taxonomy" id="1504668"/>
    <lineage>
        <taxon>Eukaryota</taxon>
        <taxon>Fungi</taxon>
        <taxon>Dikarya</taxon>
        <taxon>Ascomycota</taxon>
        <taxon>Pezizomycotina</taxon>
        <taxon>Dothideomycetes</taxon>
        <taxon>Pleosporomycetidae</taxon>
        <taxon>Aulographales</taxon>
        <taxon>Rhizodiscinaceae</taxon>
        <taxon>Rhizodiscina</taxon>
    </lineage>
</organism>
<keyword evidence="2 5" id="KW-0489">Methyltransferase</keyword>
<feature type="region of interest" description="Disordered" evidence="6">
    <location>
        <begin position="304"/>
        <end position="358"/>
    </location>
</feature>
<dbReference type="GO" id="GO:0044027">
    <property type="term" value="P:negative regulation of gene expression via chromosomal CpG island methylation"/>
    <property type="evidence" value="ECO:0007669"/>
    <property type="project" value="TreeGrafter"/>
</dbReference>
<dbReference type="GO" id="GO:0003886">
    <property type="term" value="F:DNA (cytosine-5-)-methyltransferase activity"/>
    <property type="evidence" value="ECO:0007669"/>
    <property type="project" value="UniProtKB-EC"/>
</dbReference>
<proteinExistence type="inferred from homology"/>
<feature type="region of interest" description="Disordered" evidence="6">
    <location>
        <begin position="713"/>
        <end position="766"/>
    </location>
</feature>
<dbReference type="GO" id="GO:0005634">
    <property type="term" value="C:nucleus"/>
    <property type="evidence" value="ECO:0007669"/>
    <property type="project" value="TreeGrafter"/>
</dbReference>
<accession>A0A9P4IDN1</accession>
<protein>
    <recommendedName>
        <fullName evidence="1">DNA (cytosine-5-)-methyltransferase</fullName>
        <ecNumber evidence="1">2.1.1.37</ecNumber>
    </recommendedName>
</protein>
<gene>
    <name evidence="7" type="ORF">NA57DRAFT_76898</name>
</gene>
<dbReference type="Gene3D" id="3.90.120.10">
    <property type="entry name" value="DNA Methylase, subunit A, domain 2"/>
    <property type="match status" value="1"/>
</dbReference>
<dbReference type="SUPFAM" id="SSF53335">
    <property type="entry name" value="S-adenosyl-L-methionine-dependent methyltransferases"/>
    <property type="match status" value="1"/>
</dbReference>
<feature type="compositionally biased region" description="Polar residues" evidence="6">
    <location>
        <begin position="312"/>
        <end position="324"/>
    </location>
</feature>
<keyword evidence="3 5" id="KW-0808">Transferase</keyword>
<dbReference type="Proteomes" id="UP000799772">
    <property type="component" value="Unassembled WGS sequence"/>
</dbReference>
<keyword evidence="8" id="KW-1185">Reference proteome</keyword>
<dbReference type="GO" id="GO:0003677">
    <property type="term" value="F:DNA binding"/>
    <property type="evidence" value="ECO:0007669"/>
    <property type="project" value="TreeGrafter"/>
</dbReference>
<evidence type="ECO:0000256" key="2">
    <source>
        <dbReference type="ARBA" id="ARBA00022603"/>
    </source>
</evidence>
<dbReference type="Gene3D" id="3.40.50.150">
    <property type="entry name" value="Vaccinia Virus protein VP39"/>
    <property type="match status" value="1"/>
</dbReference>
<evidence type="ECO:0000256" key="5">
    <source>
        <dbReference type="PROSITE-ProRule" id="PRU01016"/>
    </source>
</evidence>
<dbReference type="GO" id="GO:0032259">
    <property type="term" value="P:methylation"/>
    <property type="evidence" value="ECO:0007669"/>
    <property type="project" value="UniProtKB-KW"/>
</dbReference>
<feature type="compositionally biased region" description="Basic and acidic residues" evidence="6">
    <location>
        <begin position="726"/>
        <end position="735"/>
    </location>
</feature>
<reference evidence="7" key="1">
    <citation type="journal article" date="2020" name="Stud. Mycol.">
        <title>101 Dothideomycetes genomes: a test case for predicting lifestyles and emergence of pathogens.</title>
        <authorList>
            <person name="Haridas S."/>
            <person name="Albert R."/>
            <person name="Binder M."/>
            <person name="Bloem J."/>
            <person name="Labutti K."/>
            <person name="Salamov A."/>
            <person name="Andreopoulos B."/>
            <person name="Baker S."/>
            <person name="Barry K."/>
            <person name="Bills G."/>
            <person name="Bluhm B."/>
            <person name="Cannon C."/>
            <person name="Castanera R."/>
            <person name="Culley D."/>
            <person name="Daum C."/>
            <person name="Ezra D."/>
            <person name="Gonzalez J."/>
            <person name="Henrissat B."/>
            <person name="Kuo A."/>
            <person name="Liang C."/>
            <person name="Lipzen A."/>
            <person name="Lutzoni F."/>
            <person name="Magnuson J."/>
            <person name="Mondo S."/>
            <person name="Nolan M."/>
            <person name="Ohm R."/>
            <person name="Pangilinan J."/>
            <person name="Park H.-J."/>
            <person name="Ramirez L."/>
            <person name="Alfaro M."/>
            <person name="Sun H."/>
            <person name="Tritt A."/>
            <person name="Yoshinaga Y."/>
            <person name="Zwiers L.-H."/>
            <person name="Turgeon B."/>
            <person name="Goodwin S."/>
            <person name="Spatafora J."/>
            <person name="Crous P."/>
            <person name="Grigoriev I."/>
        </authorList>
    </citation>
    <scope>NUCLEOTIDE SEQUENCE</scope>
    <source>
        <strain evidence="7">CBS 133067</strain>
    </source>
</reference>
<dbReference type="Pfam" id="PF00145">
    <property type="entry name" value="DNA_methylase"/>
    <property type="match status" value="1"/>
</dbReference>
<feature type="active site" evidence="5">
    <location>
        <position position="432"/>
    </location>
</feature>
<dbReference type="EC" id="2.1.1.37" evidence="1"/>
<dbReference type="InterPro" id="IPR001525">
    <property type="entry name" value="C5_MeTfrase"/>
</dbReference>
<evidence type="ECO:0000313" key="7">
    <source>
        <dbReference type="EMBL" id="KAF2098103.1"/>
    </source>
</evidence>
<evidence type="ECO:0000256" key="1">
    <source>
        <dbReference type="ARBA" id="ARBA00011975"/>
    </source>
</evidence>
<name>A0A9P4IDN1_9PEZI</name>
<dbReference type="InterPro" id="IPR050390">
    <property type="entry name" value="C5-Methyltransferase"/>
</dbReference>
<sequence>MGKFLESFGSDISKSKDFTARTPTNETLHAGRRWDGTLILDEEDRDELELSPFTLDELERIDLTNDDDDNDDDTADELIVTHVQTNTAAQPRRVLTPQRCTRSIARPSIPRRNQPIEHPLNELDHFELSQQTTLKQGHTYELIDEYGDVGQFIYVRHIIFDHRTAEVLVRGLILNRNSRLKNMLDKRLNEVCISAEEDRDDPRSIFEQAMVDVPVAAIGRERELVYSRRLFPEDSFRSYIDIDPSIPKEDIRHHIFNYERLTCRRVYIKSFPTALGRVKGVTRREIEEEIRILSENAIDELASKLEPKPESESNNAYQDTPTRRLSTRKRFERSPSLEILEESPSKKTRQHMHIPANSQKQHRYTYGSAFCGAGGDSCGAALAGADVAAGFDNSEDRCSCWSENNPRGRILNKEAWEAWLGYLDILHISCPCKFWSLLHTRPGKNDEANEASLYSVRALIERAAYRIVTLEQVRGLIVKHRPVFNRLINQIVEAGPGYSVRWKLMDFREFGVMANRERLIIIASRRNEPLPPFPKPTHGDAAPRHGLKPFETIWSALSPLRNAPFASHNDPQNPNHCSIFNVDKLREGYNPKGDRRMPCITTSGGDGNVHWSGSRSFTNRELACLNGVPVTFKFTSSKLGVVRQQIGDMVPPLAWKAVIGSVIKTLKAFDAREIDSDGNKTAIAPGQALSTTTTATSTAPTLMRRMRQLSVSVASSRTISADPPSDVDRKGKKPAETTTDMNTTDKRRETIDLTGDDDEWNDEYII</sequence>
<comment type="similarity">
    <text evidence="5">Belongs to the class I-like SAM-binding methyltransferase superfamily. C5-methyltransferase family.</text>
</comment>
<dbReference type="OrthoDB" id="414133at2759"/>
<dbReference type="PANTHER" id="PTHR10629">
    <property type="entry name" value="CYTOSINE-SPECIFIC METHYLTRANSFERASE"/>
    <property type="match status" value="1"/>
</dbReference>
<dbReference type="PANTHER" id="PTHR10629:SF52">
    <property type="entry name" value="DNA (CYTOSINE-5)-METHYLTRANSFERASE 1"/>
    <property type="match status" value="1"/>
</dbReference>
<dbReference type="InterPro" id="IPR029063">
    <property type="entry name" value="SAM-dependent_MTases_sf"/>
</dbReference>
<dbReference type="AlphaFoldDB" id="A0A9P4IDN1"/>